<evidence type="ECO:0000259" key="1">
    <source>
        <dbReference type="Pfam" id="PF22936"/>
    </source>
</evidence>
<feature type="non-terminal residue" evidence="2">
    <location>
        <position position="1"/>
    </location>
</feature>
<name>A0A371FJE2_MUCPR</name>
<evidence type="ECO:0000313" key="2">
    <source>
        <dbReference type="EMBL" id="RDX78402.1"/>
    </source>
</evidence>
<dbReference type="EMBL" id="QJKJ01008878">
    <property type="protein sequence ID" value="RDX78402.1"/>
    <property type="molecule type" value="Genomic_DNA"/>
</dbReference>
<organism evidence="2 3">
    <name type="scientific">Mucuna pruriens</name>
    <name type="common">Velvet bean</name>
    <name type="synonym">Dolichos pruriens</name>
    <dbReference type="NCBI Taxonomy" id="157652"/>
    <lineage>
        <taxon>Eukaryota</taxon>
        <taxon>Viridiplantae</taxon>
        <taxon>Streptophyta</taxon>
        <taxon>Embryophyta</taxon>
        <taxon>Tracheophyta</taxon>
        <taxon>Spermatophyta</taxon>
        <taxon>Magnoliopsida</taxon>
        <taxon>eudicotyledons</taxon>
        <taxon>Gunneridae</taxon>
        <taxon>Pentapetalae</taxon>
        <taxon>rosids</taxon>
        <taxon>fabids</taxon>
        <taxon>Fabales</taxon>
        <taxon>Fabaceae</taxon>
        <taxon>Papilionoideae</taxon>
        <taxon>50 kb inversion clade</taxon>
        <taxon>NPAAA clade</taxon>
        <taxon>indigoferoid/millettioid clade</taxon>
        <taxon>Phaseoleae</taxon>
        <taxon>Mucuna</taxon>
    </lineage>
</organism>
<dbReference type="Pfam" id="PF22936">
    <property type="entry name" value="Pol_BBD"/>
    <property type="match status" value="1"/>
</dbReference>
<proteinExistence type="predicted"/>
<reference evidence="2" key="1">
    <citation type="submission" date="2018-05" db="EMBL/GenBank/DDBJ databases">
        <title>Draft genome of Mucuna pruriens seed.</title>
        <authorList>
            <person name="Nnadi N.E."/>
            <person name="Vos R."/>
            <person name="Hasami M.H."/>
            <person name="Devisetty U.K."/>
            <person name="Aguiy J.C."/>
        </authorList>
    </citation>
    <scope>NUCLEOTIDE SEQUENCE [LARGE SCALE GENOMIC DNA]</scope>
    <source>
        <strain evidence="2">JCA_2017</strain>
    </source>
</reference>
<feature type="domain" description="Retrovirus-related Pol polyprotein from transposon TNT 1-94-like beta-barrel" evidence="1">
    <location>
        <begin position="53"/>
        <end position="101"/>
    </location>
</feature>
<dbReference type="InterPro" id="IPR054722">
    <property type="entry name" value="PolX-like_BBD"/>
</dbReference>
<protein>
    <recommendedName>
        <fullName evidence="1">Retrovirus-related Pol polyprotein from transposon TNT 1-94-like beta-barrel domain-containing protein</fullName>
    </recommendedName>
</protein>
<dbReference type="AlphaFoldDB" id="A0A371FJE2"/>
<gene>
    <name evidence="2" type="ORF">CR513_41324</name>
</gene>
<evidence type="ECO:0000313" key="3">
    <source>
        <dbReference type="Proteomes" id="UP000257109"/>
    </source>
</evidence>
<sequence length="179" mass="20417">MNALAGRKMPTMQNLMKRYSLWHMQKSKSQQGKRCGFLIRDAAITYVETRNKCRESVKLVDNSKMTIMEKGNVKWKINGITQVISKVFYIPKLNNNLLSLIISNQMSANRMFVIVTSIIYPPYLQNLGTKENGQRIVKVEGYHEAIPKKCSLRASQILELNHANICELVKPKSKATKGT</sequence>
<keyword evidence="3" id="KW-1185">Reference proteome</keyword>
<accession>A0A371FJE2</accession>
<dbReference type="Proteomes" id="UP000257109">
    <property type="component" value="Unassembled WGS sequence"/>
</dbReference>
<comment type="caution">
    <text evidence="2">The sequence shown here is derived from an EMBL/GenBank/DDBJ whole genome shotgun (WGS) entry which is preliminary data.</text>
</comment>